<feature type="compositionally biased region" description="Low complexity" evidence="1">
    <location>
        <begin position="242"/>
        <end position="251"/>
    </location>
</feature>
<evidence type="ECO:0000256" key="1">
    <source>
        <dbReference type="SAM" id="MobiDB-lite"/>
    </source>
</evidence>
<feature type="region of interest" description="Disordered" evidence="1">
    <location>
        <begin position="158"/>
        <end position="181"/>
    </location>
</feature>
<protein>
    <submittedName>
        <fullName evidence="2">Uncharacterized protein</fullName>
    </submittedName>
</protein>
<dbReference type="HOGENOM" id="CLU_1034657_0_0_1"/>
<dbReference type="OrthoDB" id="3181539at2759"/>
<accession>A0A0C9WRG0</accession>
<organism evidence="2 3">
    <name type="scientific">Laccaria amethystina LaAM-08-1</name>
    <dbReference type="NCBI Taxonomy" id="1095629"/>
    <lineage>
        <taxon>Eukaryota</taxon>
        <taxon>Fungi</taxon>
        <taxon>Dikarya</taxon>
        <taxon>Basidiomycota</taxon>
        <taxon>Agaricomycotina</taxon>
        <taxon>Agaricomycetes</taxon>
        <taxon>Agaricomycetidae</taxon>
        <taxon>Agaricales</taxon>
        <taxon>Agaricineae</taxon>
        <taxon>Hydnangiaceae</taxon>
        <taxon>Laccaria</taxon>
    </lineage>
</organism>
<gene>
    <name evidence="2" type="ORF">K443DRAFT_660142</name>
</gene>
<name>A0A0C9WRG0_9AGAR</name>
<proteinExistence type="predicted"/>
<evidence type="ECO:0000313" key="3">
    <source>
        <dbReference type="Proteomes" id="UP000054477"/>
    </source>
</evidence>
<feature type="compositionally biased region" description="Basic residues" evidence="1">
    <location>
        <begin position="225"/>
        <end position="236"/>
    </location>
</feature>
<feature type="compositionally biased region" description="Basic residues" evidence="1">
    <location>
        <begin position="162"/>
        <end position="174"/>
    </location>
</feature>
<dbReference type="AlphaFoldDB" id="A0A0C9WRG0"/>
<evidence type="ECO:0000313" key="2">
    <source>
        <dbReference type="EMBL" id="KIJ90443.1"/>
    </source>
</evidence>
<reference evidence="2 3" key="1">
    <citation type="submission" date="2014-04" db="EMBL/GenBank/DDBJ databases">
        <authorList>
            <consortium name="DOE Joint Genome Institute"/>
            <person name="Kuo A."/>
            <person name="Kohler A."/>
            <person name="Nagy L.G."/>
            <person name="Floudas D."/>
            <person name="Copeland A."/>
            <person name="Barry K.W."/>
            <person name="Cichocki N."/>
            <person name="Veneault-Fourrey C."/>
            <person name="LaButti K."/>
            <person name="Lindquist E.A."/>
            <person name="Lipzen A."/>
            <person name="Lundell T."/>
            <person name="Morin E."/>
            <person name="Murat C."/>
            <person name="Sun H."/>
            <person name="Tunlid A."/>
            <person name="Henrissat B."/>
            <person name="Grigoriev I.V."/>
            <person name="Hibbett D.S."/>
            <person name="Martin F."/>
            <person name="Nordberg H.P."/>
            <person name="Cantor M.N."/>
            <person name="Hua S.X."/>
        </authorList>
    </citation>
    <scope>NUCLEOTIDE SEQUENCE [LARGE SCALE GENOMIC DNA]</scope>
    <source>
        <strain evidence="2 3">LaAM-08-1</strain>
    </source>
</reference>
<sequence length="258" mass="28296">MMVSRGMPLQVATAASPSQDLPMSPLLTSQSHIPPPPIVDPELLSPHSQGVTSRYVVSVHHKGSKYHVLRLSPGPSAPPTPFDIILPPAAAFVSDQTAETAYPSFSASSCGWQALFSLVIHPDFLWDCWGPGNLGEFSDVSSLWKCWDEGTVIEGTEWGSRKDKRSNKGHHAAWRPRQNTTARQKWSQFQFFISRIETSIGTGLTASQAVQAFEDRRLTSSMPQLHRKLQSKRQKKDKVNASSPESTASSSGDIVMAT</sequence>
<reference evidence="3" key="2">
    <citation type="submission" date="2015-01" db="EMBL/GenBank/DDBJ databases">
        <title>Evolutionary Origins and Diversification of the Mycorrhizal Mutualists.</title>
        <authorList>
            <consortium name="DOE Joint Genome Institute"/>
            <consortium name="Mycorrhizal Genomics Consortium"/>
            <person name="Kohler A."/>
            <person name="Kuo A."/>
            <person name="Nagy L.G."/>
            <person name="Floudas D."/>
            <person name="Copeland A."/>
            <person name="Barry K.W."/>
            <person name="Cichocki N."/>
            <person name="Veneault-Fourrey C."/>
            <person name="LaButti K."/>
            <person name="Lindquist E.A."/>
            <person name="Lipzen A."/>
            <person name="Lundell T."/>
            <person name="Morin E."/>
            <person name="Murat C."/>
            <person name="Riley R."/>
            <person name="Ohm R."/>
            <person name="Sun H."/>
            <person name="Tunlid A."/>
            <person name="Henrissat B."/>
            <person name="Grigoriev I.V."/>
            <person name="Hibbett D.S."/>
            <person name="Martin F."/>
        </authorList>
    </citation>
    <scope>NUCLEOTIDE SEQUENCE [LARGE SCALE GENOMIC DNA]</scope>
    <source>
        <strain evidence="3">LaAM-08-1</strain>
    </source>
</reference>
<dbReference type="Proteomes" id="UP000054477">
    <property type="component" value="Unassembled WGS sequence"/>
</dbReference>
<feature type="region of interest" description="Disordered" evidence="1">
    <location>
        <begin position="221"/>
        <end position="258"/>
    </location>
</feature>
<feature type="region of interest" description="Disordered" evidence="1">
    <location>
        <begin position="1"/>
        <end position="21"/>
    </location>
</feature>
<dbReference type="EMBL" id="KN839186">
    <property type="protein sequence ID" value="KIJ90443.1"/>
    <property type="molecule type" value="Genomic_DNA"/>
</dbReference>
<keyword evidence="3" id="KW-1185">Reference proteome</keyword>